<evidence type="ECO:0000256" key="1">
    <source>
        <dbReference type="SAM" id="MobiDB-lite"/>
    </source>
</evidence>
<feature type="compositionally biased region" description="Low complexity" evidence="1">
    <location>
        <begin position="160"/>
        <end position="173"/>
    </location>
</feature>
<evidence type="ECO:0000313" key="3">
    <source>
        <dbReference type="EMBL" id="BAK06632.1"/>
    </source>
</evidence>
<name>F2EH10_HORVV</name>
<proteinExistence type="evidence at transcript level"/>
<evidence type="ECO:0000259" key="2">
    <source>
        <dbReference type="Pfam" id="PF12937"/>
    </source>
</evidence>
<dbReference type="Pfam" id="PF12937">
    <property type="entry name" value="F-box-like"/>
    <property type="match status" value="1"/>
</dbReference>
<dbReference type="EMBL" id="AK375437">
    <property type="protein sequence ID" value="BAK06632.1"/>
    <property type="molecule type" value="mRNA"/>
</dbReference>
<dbReference type="SUPFAM" id="SSF81383">
    <property type="entry name" value="F-box domain"/>
    <property type="match status" value="1"/>
</dbReference>
<feature type="compositionally biased region" description="Basic residues" evidence="1">
    <location>
        <begin position="1"/>
        <end position="10"/>
    </location>
</feature>
<feature type="region of interest" description="Disordered" evidence="1">
    <location>
        <begin position="1"/>
        <end position="26"/>
    </location>
</feature>
<dbReference type="InterPro" id="IPR036047">
    <property type="entry name" value="F-box-like_dom_sf"/>
</dbReference>
<feature type="compositionally biased region" description="Basic residues" evidence="1">
    <location>
        <begin position="174"/>
        <end position="184"/>
    </location>
</feature>
<feature type="region of interest" description="Disordered" evidence="1">
    <location>
        <begin position="155"/>
        <end position="198"/>
    </location>
</feature>
<dbReference type="InterPro" id="IPR001810">
    <property type="entry name" value="F-box_dom"/>
</dbReference>
<sequence>MRVRSKRRARAPATDPPSRRRRRKDVQHVHGLPWEAEWRDWAELPGDILWSILSLIPQADILRVAGRTCALWRRLAVDEPLLWRHINLAADSDSDSEPSAGRLEMACAAARRRPLRVLPRHRRRQIPAPPRRLGAIAAAPPRDVPLRHARRELHVGGGEEAPSAEAARAVGRPARARLVGRSRRPLAAPPVAPRPRLSHHEANWQNAAKEAGEKDQASPAATQAQLVSSVAVALPRIGGISATRGGPRIEARSATPSCPLK</sequence>
<organism evidence="3">
    <name type="scientific">Hordeum vulgare subsp. vulgare</name>
    <name type="common">Domesticated barley</name>
    <dbReference type="NCBI Taxonomy" id="112509"/>
    <lineage>
        <taxon>Eukaryota</taxon>
        <taxon>Viridiplantae</taxon>
        <taxon>Streptophyta</taxon>
        <taxon>Embryophyta</taxon>
        <taxon>Tracheophyta</taxon>
        <taxon>Spermatophyta</taxon>
        <taxon>Magnoliopsida</taxon>
        <taxon>Liliopsida</taxon>
        <taxon>Poales</taxon>
        <taxon>Poaceae</taxon>
        <taxon>BOP clade</taxon>
        <taxon>Pooideae</taxon>
        <taxon>Triticodae</taxon>
        <taxon>Triticeae</taxon>
        <taxon>Hordeinae</taxon>
        <taxon>Hordeum</taxon>
    </lineage>
</organism>
<feature type="region of interest" description="Disordered" evidence="1">
    <location>
        <begin position="238"/>
        <end position="261"/>
    </location>
</feature>
<protein>
    <submittedName>
        <fullName evidence="3">Predicted protein</fullName>
    </submittedName>
</protein>
<dbReference type="Gene3D" id="1.20.1280.50">
    <property type="match status" value="1"/>
</dbReference>
<feature type="domain" description="F-box" evidence="2">
    <location>
        <begin position="41"/>
        <end position="88"/>
    </location>
</feature>
<accession>F2EH10</accession>
<reference evidence="3" key="1">
    <citation type="journal article" date="2011" name="Plant Physiol.">
        <title>Comprehensive sequence analysis of 24,783 barley full-length cDNAs derived from 12 clone libraries.</title>
        <authorList>
            <person name="Matsumoto T."/>
            <person name="Tanaka T."/>
            <person name="Sakai H."/>
            <person name="Amano N."/>
            <person name="Kanamori H."/>
            <person name="Kurita K."/>
            <person name="Kikuta A."/>
            <person name="Kamiya K."/>
            <person name="Yamamoto M."/>
            <person name="Ikawa H."/>
            <person name="Fujii N."/>
            <person name="Hori K."/>
            <person name="Itoh T."/>
            <person name="Sato K."/>
        </authorList>
    </citation>
    <scope>NUCLEOTIDE SEQUENCE</scope>
    <source>
        <tissue evidence="3">Flower</tissue>
    </source>
</reference>
<dbReference type="AlphaFoldDB" id="F2EH10"/>